<sequence length="79" mass="8537">MNEVRIDLAHAVALGSIDDEDHHAVQELLDNEDPALRAAFLAEVRQTKDALSALAEIASTQPPVALRDRLLAAIADEQP</sequence>
<dbReference type="InterPro" id="IPR053877">
    <property type="entry name" value="RskA_N"/>
</dbReference>
<evidence type="ECO:0000256" key="2">
    <source>
        <dbReference type="ARBA" id="ARBA00023163"/>
    </source>
</evidence>
<dbReference type="Gene3D" id="1.10.10.1320">
    <property type="entry name" value="Anti-sigma factor, zinc-finger domain"/>
    <property type="match status" value="1"/>
</dbReference>
<dbReference type="RefSeq" id="WP_109525500.1">
    <property type="nucleotide sequence ID" value="NZ_JBEXKW010000016.1"/>
</dbReference>
<feature type="domain" description="Anti-sigma-K factor RskA N-terminal" evidence="3">
    <location>
        <begin position="6"/>
        <end position="51"/>
    </location>
</feature>
<protein>
    <recommendedName>
        <fullName evidence="3">Anti-sigma-K factor RskA N-terminal domain-containing protein</fullName>
    </recommendedName>
</protein>
<dbReference type="Pfam" id="PF22618">
    <property type="entry name" value="RskA_N"/>
    <property type="match status" value="1"/>
</dbReference>
<evidence type="ECO:0000313" key="5">
    <source>
        <dbReference type="Proteomes" id="UP001551695"/>
    </source>
</evidence>
<dbReference type="EMBL" id="JBFAKC010000003">
    <property type="protein sequence ID" value="MEV0707579.1"/>
    <property type="molecule type" value="Genomic_DNA"/>
</dbReference>
<keyword evidence="1" id="KW-0805">Transcription regulation</keyword>
<keyword evidence="5" id="KW-1185">Reference proteome</keyword>
<evidence type="ECO:0000259" key="3">
    <source>
        <dbReference type="Pfam" id="PF22618"/>
    </source>
</evidence>
<proteinExistence type="predicted"/>
<accession>A0ABV3FQ86</accession>
<dbReference type="InterPro" id="IPR041916">
    <property type="entry name" value="Anti_sigma_zinc_sf"/>
</dbReference>
<evidence type="ECO:0000313" key="4">
    <source>
        <dbReference type="EMBL" id="MEV0707579.1"/>
    </source>
</evidence>
<dbReference type="Proteomes" id="UP001551695">
    <property type="component" value="Unassembled WGS sequence"/>
</dbReference>
<keyword evidence="2" id="KW-0804">Transcription</keyword>
<name>A0ABV3FQ86_9NOCA</name>
<comment type="caution">
    <text evidence="4">The sequence shown here is derived from an EMBL/GenBank/DDBJ whole genome shotgun (WGS) entry which is preliminary data.</text>
</comment>
<gene>
    <name evidence="4" type="ORF">AB0I48_08460</name>
</gene>
<evidence type="ECO:0000256" key="1">
    <source>
        <dbReference type="ARBA" id="ARBA00023015"/>
    </source>
</evidence>
<reference evidence="4 5" key="1">
    <citation type="submission" date="2024-06" db="EMBL/GenBank/DDBJ databases">
        <title>The Natural Products Discovery Center: Release of the First 8490 Sequenced Strains for Exploring Actinobacteria Biosynthetic Diversity.</title>
        <authorList>
            <person name="Kalkreuter E."/>
            <person name="Kautsar S.A."/>
            <person name="Yang D."/>
            <person name="Bader C.D."/>
            <person name="Teijaro C.N."/>
            <person name="Fluegel L."/>
            <person name="Davis C.M."/>
            <person name="Simpson J.R."/>
            <person name="Lauterbach L."/>
            <person name="Steele A.D."/>
            <person name="Gui C."/>
            <person name="Meng S."/>
            <person name="Li G."/>
            <person name="Viehrig K."/>
            <person name="Ye F."/>
            <person name="Su P."/>
            <person name="Kiefer A.F."/>
            <person name="Nichols A."/>
            <person name="Cepeda A.J."/>
            <person name="Yan W."/>
            <person name="Fan B."/>
            <person name="Jiang Y."/>
            <person name="Adhikari A."/>
            <person name="Zheng C.-J."/>
            <person name="Schuster L."/>
            <person name="Cowan T.M."/>
            <person name="Smanski M.J."/>
            <person name="Chevrette M.G."/>
            <person name="De Carvalho L.P.S."/>
            <person name="Shen B."/>
        </authorList>
    </citation>
    <scope>NUCLEOTIDE SEQUENCE [LARGE SCALE GENOMIC DNA]</scope>
    <source>
        <strain evidence="4 5">NPDC050403</strain>
    </source>
</reference>
<organism evidence="4 5">
    <name type="scientific">Nocardia aurea</name>
    <dbReference type="NCBI Taxonomy" id="2144174"/>
    <lineage>
        <taxon>Bacteria</taxon>
        <taxon>Bacillati</taxon>
        <taxon>Actinomycetota</taxon>
        <taxon>Actinomycetes</taxon>
        <taxon>Mycobacteriales</taxon>
        <taxon>Nocardiaceae</taxon>
        <taxon>Nocardia</taxon>
    </lineage>
</organism>